<proteinExistence type="predicted"/>
<dbReference type="AlphaFoldDB" id="A0A1P8WRF9"/>
<evidence type="ECO:0000313" key="1">
    <source>
        <dbReference type="EMBL" id="APZ96635.1"/>
    </source>
</evidence>
<sequence length="224" mass="23957">MTTKTASIPSSEGKFAAYARNFVGQLTGHPARYGVNESRVQLLDELLSQYDNDSAKAVAAKDAARAATVQKEESRKALADAMRSATRVIQANDEVTNAAREDAGIPVHKTSRTPVPVPKSFPVASVIATDRLEHTVSFSDSSTPTRRGKPAGVQGCEVYVAVADTPPTDTKAYRFIAMSTRSPQKVTFEADGGGKTANYMLRWVNTKGEKGPWGTVLNATIPAV</sequence>
<keyword evidence="2" id="KW-1185">Reference proteome</keyword>
<protein>
    <submittedName>
        <fullName evidence="1">Uncharacterized protein</fullName>
    </submittedName>
</protein>
<dbReference type="Proteomes" id="UP000187735">
    <property type="component" value="Chromosome"/>
</dbReference>
<gene>
    <name evidence="1" type="ORF">Fuma_06308</name>
</gene>
<organism evidence="1 2">
    <name type="scientific">Fuerstiella marisgermanici</name>
    <dbReference type="NCBI Taxonomy" id="1891926"/>
    <lineage>
        <taxon>Bacteria</taxon>
        <taxon>Pseudomonadati</taxon>
        <taxon>Planctomycetota</taxon>
        <taxon>Planctomycetia</taxon>
        <taxon>Planctomycetales</taxon>
        <taxon>Planctomycetaceae</taxon>
        <taxon>Fuerstiella</taxon>
    </lineage>
</organism>
<evidence type="ECO:0000313" key="2">
    <source>
        <dbReference type="Proteomes" id="UP000187735"/>
    </source>
</evidence>
<dbReference type="RefSeq" id="WP_077027622.1">
    <property type="nucleotide sequence ID" value="NZ_CP017641.1"/>
</dbReference>
<dbReference type="EMBL" id="CP017641">
    <property type="protein sequence ID" value="APZ96635.1"/>
    <property type="molecule type" value="Genomic_DNA"/>
</dbReference>
<name>A0A1P8WRF9_9PLAN</name>
<accession>A0A1P8WRF9</accession>
<dbReference type="OrthoDB" id="456003at2"/>
<dbReference type="KEGG" id="fmr:Fuma_06308"/>
<reference evidence="1 2" key="1">
    <citation type="journal article" date="2016" name="Front. Microbiol.">
        <title>Fuerstia marisgermanicae gen. nov., sp. nov., an Unusual Member of the Phylum Planctomycetes from the German Wadden Sea.</title>
        <authorList>
            <person name="Kohn T."/>
            <person name="Heuer A."/>
            <person name="Jogler M."/>
            <person name="Vollmers J."/>
            <person name="Boedeker C."/>
            <person name="Bunk B."/>
            <person name="Rast P."/>
            <person name="Borchert D."/>
            <person name="Glockner I."/>
            <person name="Freese H.M."/>
            <person name="Klenk H.P."/>
            <person name="Overmann J."/>
            <person name="Kaster A.K."/>
            <person name="Rohde M."/>
            <person name="Wiegand S."/>
            <person name="Jogler C."/>
        </authorList>
    </citation>
    <scope>NUCLEOTIDE SEQUENCE [LARGE SCALE GENOMIC DNA]</scope>
    <source>
        <strain evidence="1 2">NH11</strain>
    </source>
</reference>